<dbReference type="GO" id="GO:0016020">
    <property type="term" value="C:membrane"/>
    <property type="evidence" value="ECO:0007669"/>
    <property type="project" value="UniProtKB-SubCell"/>
</dbReference>
<evidence type="ECO:0000256" key="7">
    <source>
        <dbReference type="ARBA" id="ARBA00023136"/>
    </source>
</evidence>
<comment type="similarity">
    <text evidence="2 8">Belongs to the glycosyltransferase 92 family.</text>
</comment>
<sequence length="519" mass="61079">MVFKIIHKQAVTKIDVVGQEELYYFWKKCEICGRSLDKILLTWPSIHRTISKIPFYKVLVDKFNDISVDYQRKKIYEDLPSIPMKYWINNMNKNLRYNKTCAKFPSPLDVQYQNLYWQNLRTSQGHYQVFGAYLDTRPGHNQGPTIRILAMVDQIVPVTPVYCQIWFEGRSKPVITKASEYMLAWRKEFRNYATGIYQPYLIPCQIPPSSHKLTVAAVSLVEHGCDNATNVLSVFYNKPVSDKRDVAVCVKGLDFLLEDLSLVLTEWFEMIRLLGADKIYMYTLQVHPNVSKVLKYYEEAGLIEVRPLTLPAGEPNAPYLQHQFLYNRVSFKRQAELVPYNDCFYKHMYEYKYITLLDVDEIIVPLIGDTWKDVVNYIEDNLDNQYDSYNFRVAIYMTDMFLTHKSFDDIPEYMHMINHINRAPIIERPGMYIKSFHNTETVLSLHNHYPITCMMRKRCKNHSMDPKVALLHHYKRRSIEKYTEFLKTSVADSTIWKYKSVLIDRVTGALKKMGFLVPV</sequence>
<dbReference type="PANTHER" id="PTHR21461:SF83">
    <property type="entry name" value="GLYCOSYLTRANSFERASE FAMILY 92 PROTEIN"/>
    <property type="match status" value="1"/>
</dbReference>
<dbReference type="InterPro" id="IPR008166">
    <property type="entry name" value="Glyco_transf_92"/>
</dbReference>
<evidence type="ECO:0000256" key="2">
    <source>
        <dbReference type="ARBA" id="ARBA00007647"/>
    </source>
</evidence>
<comment type="subcellular location">
    <subcellularLocation>
        <location evidence="1">Membrane</location>
        <topology evidence="1">Single-pass membrane protein</topology>
    </subcellularLocation>
</comment>
<evidence type="ECO:0000256" key="1">
    <source>
        <dbReference type="ARBA" id="ARBA00004167"/>
    </source>
</evidence>
<gene>
    <name evidence="9" type="ORF">RN001_010339</name>
</gene>
<keyword evidence="3 8" id="KW-0328">Glycosyltransferase</keyword>
<comment type="caution">
    <text evidence="9">The sequence shown here is derived from an EMBL/GenBank/DDBJ whole genome shotgun (WGS) entry which is preliminary data.</text>
</comment>
<accession>A0AAN7QHE2</accession>
<keyword evidence="7" id="KW-0472">Membrane</keyword>
<organism evidence="9 10">
    <name type="scientific">Aquatica leii</name>
    <dbReference type="NCBI Taxonomy" id="1421715"/>
    <lineage>
        <taxon>Eukaryota</taxon>
        <taxon>Metazoa</taxon>
        <taxon>Ecdysozoa</taxon>
        <taxon>Arthropoda</taxon>
        <taxon>Hexapoda</taxon>
        <taxon>Insecta</taxon>
        <taxon>Pterygota</taxon>
        <taxon>Neoptera</taxon>
        <taxon>Endopterygota</taxon>
        <taxon>Coleoptera</taxon>
        <taxon>Polyphaga</taxon>
        <taxon>Elateriformia</taxon>
        <taxon>Elateroidea</taxon>
        <taxon>Lampyridae</taxon>
        <taxon>Luciolinae</taxon>
        <taxon>Aquatica</taxon>
    </lineage>
</organism>
<evidence type="ECO:0000256" key="4">
    <source>
        <dbReference type="ARBA" id="ARBA00022679"/>
    </source>
</evidence>
<evidence type="ECO:0000313" key="9">
    <source>
        <dbReference type="EMBL" id="KAK4877833.1"/>
    </source>
</evidence>
<dbReference type="EC" id="2.4.1.-" evidence="8"/>
<dbReference type="Pfam" id="PF01697">
    <property type="entry name" value="Glyco_transf_92"/>
    <property type="match status" value="1"/>
</dbReference>
<dbReference type="AlphaFoldDB" id="A0AAN7QHE2"/>
<dbReference type="GO" id="GO:0016757">
    <property type="term" value="F:glycosyltransferase activity"/>
    <property type="evidence" value="ECO:0007669"/>
    <property type="project" value="UniProtKB-UniRule"/>
</dbReference>
<evidence type="ECO:0000256" key="3">
    <source>
        <dbReference type="ARBA" id="ARBA00022676"/>
    </source>
</evidence>
<reference evidence="10" key="1">
    <citation type="submission" date="2023-01" db="EMBL/GenBank/DDBJ databases">
        <title>Key to firefly adult light organ development and bioluminescence: homeobox transcription factors regulate luciferase expression and transportation to peroxisome.</title>
        <authorList>
            <person name="Fu X."/>
        </authorList>
    </citation>
    <scope>NUCLEOTIDE SEQUENCE [LARGE SCALE GENOMIC DNA]</scope>
</reference>
<dbReference type="GO" id="GO:0005737">
    <property type="term" value="C:cytoplasm"/>
    <property type="evidence" value="ECO:0007669"/>
    <property type="project" value="TreeGrafter"/>
</dbReference>
<evidence type="ECO:0000256" key="8">
    <source>
        <dbReference type="RuleBase" id="RU366017"/>
    </source>
</evidence>
<keyword evidence="5" id="KW-0812">Transmembrane</keyword>
<evidence type="ECO:0000256" key="5">
    <source>
        <dbReference type="ARBA" id="ARBA00022692"/>
    </source>
</evidence>
<dbReference type="Proteomes" id="UP001353858">
    <property type="component" value="Unassembled WGS sequence"/>
</dbReference>
<proteinExistence type="inferred from homology"/>
<keyword evidence="6" id="KW-1133">Transmembrane helix</keyword>
<keyword evidence="4 8" id="KW-0808">Transferase</keyword>
<evidence type="ECO:0000313" key="10">
    <source>
        <dbReference type="Proteomes" id="UP001353858"/>
    </source>
</evidence>
<name>A0AAN7QHE2_9COLE</name>
<dbReference type="PANTHER" id="PTHR21461">
    <property type="entry name" value="GLYCOSYLTRANSFERASE FAMILY 92 PROTEIN"/>
    <property type="match status" value="1"/>
</dbReference>
<keyword evidence="10" id="KW-1185">Reference proteome</keyword>
<dbReference type="EMBL" id="JARPUR010000004">
    <property type="protein sequence ID" value="KAK4877833.1"/>
    <property type="molecule type" value="Genomic_DNA"/>
</dbReference>
<evidence type="ECO:0000256" key="6">
    <source>
        <dbReference type="ARBA" id="ARBA00022989"/>
    </source>
</evidence>
<protein>
    <recommendedName>
        <fullName evidence="8">Glycosyltransferase family 92 protein</fullName>
        <ecNumber evidence="8">2.4.1.-</ecNumber>
    </recommendedName>
</protein>